<dbReference type="HOGENOM" id="CLU_2993441_0_0_6"/>
<gene>
    <name evidence="2" type="ordered locus">PSTAB_3271</name>
</gene>
<dbReference type="AlphaFoldDB" id="F8HAF1"/>
<reference evidence="3" key="3">
    <citation type="submission" date="2011-06" db="EMBL/GenBank/DDBJ databases">
        <title>Complete genome sequence of Pseudomonas stutzeri strain CGMCC 1.1803.</title>
        <authorList>
            <person name="Yan Y."/>
            <person name="Chen M."/>
            <person name="Lu W."/>
            <person name="Zhang W."/>
            <person name="Ping S."/>
            <person name="Lin M."/>
        </authorList>
    </citation>
    <scope>NUCLEOTIDE SEQUENCE [LARGE SCALE GENOMIC DNA]</scope>
    <source>
        <strain evidence="3">ATCC 17588 / DSM 5190 / CCUG 11256 / JCM 5965 / LMG 11199 / NCIMB 11358 / Stanier 221</strain>
    </source>
</reference>
<evidence type="ECO:0000313" key="3">
    <source>
        <dbReference type="Proteomes" id="UP000008932"/>
    </source>
</evidence>
<evidence type="ECO:0000256" key="1">
    <source>
        <dbReference type="SAM" id="MobiDB-lite"/>
    </source>
</evidence>
<protein>
    <submittedName>
        <fullName evidence="2">Uncharacterized protein</fullName>
    </submittedName>
</protein>
<dbReference type="EMBL" id="CP002881">
    <property type="protein sequence ID" value="AEJ06552.1"/>
    <property type="molecule type" value="Genomic_DNA"/>
</dbReference>
<sequence length="57" mass="6630">MLEQIERGLTYNVQTDEIRWEHFKMLLHSQAGRGKRGRKSKLLNEPPETPDTVSPLP</sequence>
<dbReference type="KEGG" id="psz:PSTAB_3271"/>
<reference evidence="2 3" key="1">
    <citation type="journal article" date="2011" name="J. Bacteriol.">
        <title>Complete Genome Sequence of the Type Strain Pseudomonas stutzeri CGMCC 1.1803.</title>
        <authorList>
            <person name="Chen M."/>
            <person name="Yan Y."/>
            <person name="Zhang W."/>
            <person name="Lu W."/>
            <person name="Wang J."/>
            <person name="Ping S."/>
            <person name="Lin M."/>
        </authorList>
    </citation>
    <scope>NUCLEOTIDE SEQUENCE [LARGE SCALE GENOMIC DNA]</scope>
    <source>
        <strain evidence="3">ATCC 17588 / DSM 5190 / CCUG 11256 / JCM 5965 / LMG 11199 / NCIMB 11358 / Stanier 221</strain>
    </source>
</reference>
<evidence type="ECO:0000313" key="2">
    <source>
        <dbReference type="EMBL" id="AEJ06552.1"/>
    </source>
</evidence>
<organism evidence="2 3">
    <name type="scientific">Stutzerimonas stutzeri (strain ATCC 17588 / DSM 5190 / CCUG 11256 / JCM 5965 / LMG 11199 / NBRC 14165 / NCIMB 11358 / Stanier 221)</name>
    <name type="common">Pseudomonas stutzeri</name>
    <dbReference type="NCBI Taxonomy" id="96563"/>
    <lineage>
        <taxon>Bacteria</taxon>
        <taxon>Pseudomonadati</taxon>
        <taxon>Pseudomonadota</taxon>
        <taxon>Gammaproteobacteria</taxon>
        <taxon>Pseudomonadales</taxon>
        <taxon>Pseudomonadaceae</taxon>
        <taxon>Stutzerimonas</taxon>
    </lineage>
</organism>
<reference key="2">
    <citation type="submission" date="2011-06" db="EMBL/GenBank/DDBJ databases">
        <title>Complete Genome Sequence of Pseudomonas stutzeri Strain CGMCC 1.1803.</title>
        <authorList>
            <person name="Yan Y."/>
            <person name="Chen M."/>
            <person name="Lu W."/>
            <person name="Zhang W."/>
            <person name="Ping S."/>
            <person name="Lin M."/>
        </authorList>
    </citation>
    <scope>NUCLEOTIDE SEQUENCE</scope>
    <source>
        <strain>ATCC 17588</strain>
    </source>
</reference>
<dbReference type="Proteomes" id="UP000008932">
    <property type="component" value="Chromosome"/>
</dbReference>
<accession>F8HAF1</accession>
<feature type="region of interest" description="Disordered" evidence="1">
    <location>
        <begin position="30"/>
        <end position="57"/>
    </location>
</feature>
<name>F8HAF1_STUS2</name>
<proteinExistence type="predicted"/>